<dbReference type="AlphaFoldDB" id="A0A3A8QI42"/>
<gene>
    <name evidence="4" type="ORF">D7V93_04330</name>
</gene>
<dbReference type="EMBL" id="RAWB01000026">
    <property type="protein sequence ID" value="RKH66590.1"/>
    <property type="molecule type" value="Genomic_DNA"/>
</dbReference>
<organism evidence="4 5">
    <name type="scientific">Corallococcus llansteffanensis</name>
    <dbReference type="NCBI Taxonomy" id="2316731"/>
    <lineage>
        <taxon>Bacteria</taxon>
        <taxon>Pseudomonadati</taxon>
        <taxon>Myxococcota</taxon>
        <taxon>Myxococcia</taxon>
        <taxon>Myxococcales</taxon>
        <taxon>Cystobacterineae</taxon>
        <taxon>Myxococcaceae</taxon>
        <taxon>Corallococcus</taxon>
    </lineage>
</organism>
<reference evidence="5" key="1">
    <citation type="submission" date="2018-09" db="EMBL/GenBank/DDBJ databases">
        <authorList>
            <person name="Livingstone P.G."/>
            <person name="Whitworth D.E."/>
        </authorList>
    </citation>
    <scope>NUCLEOTIDE SEQUENCE [LARGE SCALE GENOMIC DNA]</scope>
    <source>
        <strain evidence="5">CA051B</strain>
    </source>
</reference>
<evidence type="ECO:0000313" key="5">
    <source>
        <dbReference type="Proteomes" id="UP000272888"/>
    </source>
</evidence>
<dbReference type="Pfam" id="PF11141">
    <property type="entry name" value="DUF2914"/>
    <property type="match status" value="1"/>
</dbReference>
<keyword evidence="2" id="KW-0812">Transmembrane</keyword>
<feature type="domain" description="DUF2914" evidence="3">
    <location>
        <begin position="344"/>
        <end position="412"/>
    </location>
</feature>
<feature type="transmembrane region" description="Helical" evidence="2">
    <location>
        <begin position="163"/>
        <end position="181"/>
    </location>
</feature>
<comment type="caution">
    <text evidence="4">The sequence shown here is derived from an EMBL/GenBank/DDBJ whole genome shotgun (WGS) entry which is preliminary data.</text>
</comment>
<evidence type="ECO:0000259" key="3">
    <source>
        <dbReference type="Pfam" id="PF11141"/>
    </source>
</evidence>
<dbReference type="Proteomes" id="UP000272888">
    <property type="component" value="Unassembled WGS sequence"/>
</dbReference>
<feature type="transmembrane region" description="Helical" evidence="2">
    <location>
        <begin position="217"/>
        <end position="237"/>
    </location>
</feature>
<sequence length="518" mass="56611">MLTVTPPEAKPQDESTEVPGVPVAGGPLPHGTNVAVATPGVGAGVADPDDLVSTEKTPTLVDRVQAFRAKYERQEMALFFFAGFLYDVLTLSPVDDTLTEVQNFVYLAFLAGLLMLEQRYPEGVEPPKLLQKVWRFREDGVHFFLGSLLSAFTLFLFKSSSGFTPFVFLAFMFSLLVANELPRFRQLGPVIRIGLFSLCVTLYFASLLPVLLGRVGWWVFTLAVALGCGSIYGLLRVLKRWRPEDAAQLLRTVAVPGFGAQAMLLGCYLVGVIPPVPLAVQYSGIYHEVKRVSPGVYHLTSEERPWWKVWTLWHHGDQEFSLRPGEQPVYFFRIFAPKGFAPYHVRVRWYHDHPEKGWTSLGKGYLATVSSNGTEGGYRFYARPGTPPKPGDWRVVLETEEGHEINRLGFTVTPDTRTEPRPVTVDVSTLKIVKPVPLEEWLKTQPPAAAVPAVTVPAAAKAPSAVPGAKAPVAPVAPVPSEAPSAVEPEAVEPSAVEPSAGEPEAVEPGPEATEPAP</sequence>
<feature type="region of interest" description="Disordered" evidence="1">
    <location>
        <begin position="1"/>
        <end position="20"/>
    </location>
</feature>
<proteinExistence type="predicted"/>
<keyword evidence="2" id="KW-0472">Membrane</keyword>
<dbReference type="InterPro" id="IPR022606">
    <property type="entry name" value="DUF2914"/>
</dbReference>
<keyword evidence="5" id="KW-1185">Reference proteome</keyword>
<feature type="transmembrane region" description="Helical" evidence="2">
    <location>
        <begin position="140"/>
        <end position="157"/>
    </location>
</feature>
<protein>
    <submittedName>
        <fullName evidence="4">DUF2914 domain-containing protein</fullName>
    </submittedName>
</protein>
<evidence type="ECO:0000256" key="2">
    <source>
        <dbReference type="SAM" id="Phobius"/>
    </source>
</evidence>
<accession>A0A3A8QI42</accession>
<name>A0A3A8QI42_9BACT</name>
<keyword evidence="2" id="KW-1133">Transmembrane helix</keyword>
<evidence type="ECO:0000256" key="1">
    <source>
        <dbReference type="SAM" id="MobiDB-lite"/>
    </source>
</evidence>
<feature type="transmembrane region" description="Helical" evidence="2">
    <location>
        <begin position="193"/>
        <end position="211"/>
    </location>
</feature>
<feature type="region of interest" description="Disordered" evidence="1">
    <location>
        <begin position="467"/>
        <end position="518"/>
    </location>
</feature>
<feature type="transmembrane region" description="Helical" evidence="2">
    <location>
        <begin position="249"/>
        <end position="271"/>
    </location>
</feature>
<dbReference type="RefSeq" id="WP_120642137.1">
    <property type="nucleotide sequence ID" value="NZ_RAWB01000026.1"/>
</dbReference>
<evidence type="ECO:0000313" key="4">
    <source>
        <dbReference type="EMBL" id="RKH66590.1"/>
    </source>
</evidence>